<evidence type="ECO:0000313" key="1">
    <source>
        <dbReference type="EMBL" id="GMF04219.1"/>
    </source>
</evidence>
<reference evidence="1" key="1">
    <citation type="submission" date="2023-04" db="EMBL/GenBank/DDBJ databases">
        <title>Ambrosiozyma monospora NBRC 10751.</title>
        <authorList>
            <person name="Ichikawa N."/>
            <person name="Sato H."/>
            <person name="Tonouchi N."/>
        </authorList>
    </citation>
    <scope>NUCLEOTIDE SEQUENCE</scope>
    <source>
        <strain evidence="1">NBRC 10751</strain>
    </source>
</reference>
<proteinExistence type="predicted"/>
<dbReference type="Proteomes" id="UP001165064">
    <property type="component" value="Unassembled WGS sequence"/>
</dbReference>
<protein>
    <submittedName>
        <fullName evidence="1">Unnamed protein product</fullName>
    </submittedName>
</protein>
<organism evidence="1 2">
    <name type="scientific">Ambrosiozyma monospora</name>
    <name type="common">Yeast</name>
    <name type="synonym">Endomycopsis monosporus</name>
    <dbReference type="NCBI Taxonomy" id="43982"/>
    <lineage>
        <taxon>Eukaryota</taxon>
        <taxon>Fungi</taxon>
        <taxon>Dikarya</taxon>
        <taxon>Ascomycota</taxon>
        <taxon>Saccharomycotina</taxon>
        <taxon>Pichiomycetes</taxon>
        <taxon>Pichiales</taxon>
        <taxon>Pichiaceae</taxon>
        <taxon>Ambrosiozyma</taxon>
    </lineage>
</organism>
<accession>A0ACB5U860</accession>
<name>A0ACB5U860_AMBMO</name>
<keyword evidence="2" id="KW-1185">Reference proteome</keyword>
<gene>
    <name evidence="1" type="ORF">Amon02_001204100</name>
</gene>
<dbReference type="EMBL" id="BSXS01013582">
    <property type="protein sequence ID" value="GMF04219.1"/>
    <property type="molecule type" value="Genomic_DNA"/>
</dbReference>
<sequence length="95" mass="11086">MFAVKILQDSEADYDDEIELVITKFRQTFDFFTLTYGQQRVLLSQKLSNGKVIFESLTNASLKTFHIQYYSSKLKTRSPKETELFELPQTPEVPL</sequence>
<evidence type="ECO:0000313" key="2">
    <source>
        <dbReference type="Proteomes" id="UP001165064"/>
    </source>
</evidence>
<comment type="caution">
    <text evidence="1">The sequence shown here is derived from an EMBL/GenBank/DDBJ whole genome shotgun (WGS) entry which is preliminary data.</text>
</comment>